<sequence length="226" mass="23351">MTAPCPARYASAMTRYQRHHWLLAAALAGLAGFVDAIGFLETGGFFTAFMSGNSTRMAVGAVGDGSAAEIAAAMIATFVAGVTLGAALGNRCDARRRLPITVFLVAALLATAAGLAMAGFTVAAIGCTLLAMGAENTAFQREGQVSIGLTYMTGTLVKLGQALARVHVREHRGEWLPYLLLWAGLVTGALLGALAFRHWGLNALWVSAGLGLALAGVAALPRFAME</sequence>
<feature type="transmembrane region" description="Helical" evidence="1">
    <location>
        <begin position="70"/>
        <end position="88"/>
    </location>
</feature>
<proteinExistence type="predicted"/>
<keyword evidence="1" id="KW-0472">Membrane</keyword>
<feature type="transmembrane region" description="Helical" evidence="1">
    <location>
        <begin position="100"/>
        <end position="133"/>
    </location>
</feature>
<name>A0A2V3UXC2_9SPHN</name>
<organism evidence="2 3">
    <name type="scientific">Blastomonas natatoria</name>
    <dbReference type="NCBI Taxonomy" id="34015"/>
    <lineage>
        <taxon>Bacteria</taxon>
        <taxon>Pseudomonadati</taxon>
        <taxon>Pseudomonadota</taxon>
        <taxon>Alphaproteobacteria</taxon>
        <taxon>Sphingomonadales</taxon>
        <taxon>Sphingomonadaceae</taxon>
        <taxon>Blastomonas</taxon>
    </lineage>
</organism>
<gene>
    <name evidence="2" type="ORF">C7451_11045</name>
</gene>
<evidence type="ECO:0000256" key="1">
    <source>
        <dbReference type="SAM" id="Phobius"/>
    </source>
</evidence>
<reference evidence="2 3" key="1">
    <citation type="submission" date="2018-05" db="EMBL/GenBank/DDBJ databases">
        <title>Genomic Encyclopedia of Type Strains, Phase IV (KMG-IV): sequencing the most valuable type-strain genomes for metagenomic binning, comparative biology and taxonomic classification.</title>
        <authorList>
            <person name="Goeker M."/>
        </authorList>
    </citation>
    <scope>NUCLEOTIDE SEQUENCE [LARGE SCALE GENOMIC DNA]</scope>
    <source>
        <strain evidence="2 3">DSM 3183</strain>
    </source>
</reference>
<dbReference type="EMBL" id="QJJM01000010">
    <property type="protein sequence ID" value="PXW73318.1"/>
    <property type="molecule type" value="Genomic_DNA"/>
</dbReference>
<dbReference type="InterPro" id="IPR010699">
    <property type="entry name" value="DUF1275"/>
</dbReference>
<dbReference type="PANTHER" id="PTHR37314">
    <property type="entry name" value="SLR0142 PROTEIN"/>
    <property type="match status" value="1"/>
</dbReference>
<feature type="transmembrane region" description="Helical" evidence="1">
    <location>
        <begin position="21"/>
        <end position="50"/>
    </location>
</feature>
<evidence type="ECO:0000313" key="2">
    <source>
        <dbReference type="EMBL" id="PXW73318.1"/>
    </source>
</evidence>
<evidence type="ECO:0000313" key="3">
    <source>
        <dbReference type="Proteomes" id="UP000248014"/>
    </source>
</evidence>
<feature type="transmembrane region" description="Helical" evidence="1">
    <location>
        <begin position="202"/>
        <end position="220"/>
    </location>
</feature>
<dbReference type="AlphaFoldDB" id="A0A2V3UXC2"/>
<dbReference type="PANTHER" id="PTHR37314:SF4">
    <property type="entry name" value="UPF0700 TRANSMEMBRANE PROTEIN YOAK"/>
    <property type="match status" value="1"/>
</dbReference>
<keyword evidence="1" id="KW-1133">Transmembrane helix</keyword>
<keyword evidence="1" id="KW-0812">Transmembrane</keyword>
<dbReference type="Proteomes" id="UP000248014">
    <property type="component" value="Unassembled WGS sequence"/>
</dbReference>
<dbReference type="Pfam" id="PF06912">
    <property type="entry name" value="DUF1275"/>
    <property type="match status" value="1"/>
</dbReference>
<accession>A0A2V3UXC2</accession>
<protein>
    <submittedName>
        <fullName evidence="2">Uncharacterized membrane protein YoaK (UPF0700 family)</fullName>
    </submittedName>
</protein>
<feature type="transmembrane region" description="Helical" evidence="1">
    <location>
        <begin position="176"/>
        <end position="196"/>
    </location>
</feature>
<keyword evidence="3" id="KW-1185">Reference proteome</keyword>
<comment type="caution">
    <text evidence="2">The sequence shown here is derived from an EMBL/GenBank/DDBJ whole genome shotgun (WGS) entry which is preliminary data.</text>
</comment>